<evidence type="ECO:0000256" key="5">
    <source>
        <dbReference type="SAM" id="Phobius"/>
    </source>
</evidence>
<feature type="transmembrane region" description="Helical" evidence="5">
    <location>
        <begin position="12"/>
        <end position="31"/>
    </location>
</feature>
<protein>
    <submittedName>
        <fullName evidence="8">SH3 domain (SH3b1 type)</fullName>
    </submittedName>
</protein>
<dbReference type="InterPro" id="IPR038765">
    <property type="entry name" value="Papain-like_cys_pep_sf"/>
</dbReference>
<evidence type="ECO:0000256" key="4">
    <source>
        <dbReference type="ARBA" id="ARBA00022807"/>
    </source>
</evidence>
<feature type="domain" description="NlpC/P60" evidence="6">
    <location>
        <begin position="354"/>
        <end position="435"/>
    </location>
</feature>
<gene>
    <name evidence="8" type="ORF">SAMN03080606_00467</name>
</gene>
<dbReference type="OrthoDB" id="9808890at2"/>
<evidence type="ECO:0000256" key="1">
    <source>
        <dbReference type="ARBA" id="ARBA00007074"/>
    </source>
</evidence>
<dbReference type="PIRSF" id="PIRSF019015">
    <property type="entry name" value="P60_peptidase_YkfC"/>
    <property type="match status" value="1"/>
</dbReference>
<evidence type="ECO:0000259" key="6">
    <source>
        <dbReference type="Pfam" id="PF00877"/>
    </source>
</evidence>
<dbReference type="STRING" id="1120976.SAMN03080606_00467"/>
<proteinExistence type="inferred from homology"/>
<evidence type="ECO:0000259" key="7">
    <source>
        <dbReference type="Pfam" id="PF12913"/>
    </source>
</evidence>
<keyword evidence="4" id="KW-0788">Thiol protease</keyword>
<dbReference type="InterPro" id="IPR000064">
    <property type="entry name" value="NLP_P60_dom"/>
</dbReference>
<evidence type="ECO:0000313" key="9">
    <source>
        <dbReference type="Proteomes" id="UP000198636"/>
    </source>
</evidence>
<evidence type="ECO:0000313" key="8">
    <source>
        <dbReference type="EMBL" id="SCX91422.1"/>
    </source>
</evidence>
<feature type="domain" description="SH3b1" evidence="7">
    <location>
        <begin position="202"/>
        <end position="250"/>
    </location>
</feature>
<name>A0A1G5BMJ1_9FIRM</name>
<keyword evidence="2" id="KW-0645">Protease</keyword>
<reference evidence="8 9" key="1">
    <citation type="submission" date="2016-10" db="EMBL/GenBank/DDBJ databases">
        <authorList>
            <person name="de Groot N.N."/>
        </authorList>
    </citation>
    <scope>NUCLEOTIDE SEQUENCE [LARGE SCALE GENOMIC DNA]</scope>
    <source>
        <strain evidence="8 9">DSM 18978</strain>
    </source>
</reference>
<dbReference type="AlphaFoldDB" id="A0A1G5BMJ1"/>
<dbReference type="GO" id="GO:0006508">
    <property type="term" value="P:proteolysis"/>
    <property type="evidence" value="ECO:0007669"/>
    <property type="project" value="UniProtKB-KW"/>
</dbReference>
<accession>A0A1G5BMJ1</accession>
<dbReference type="Pfam" id="PF12913">
    <property type="entry name" value="SH3_6"/>
    <property type="match status" value="1"/>
</dbReference>
<keyword evidence="5" id="KW-0472">Membrane</keyword>
<sequence length="491" mass="56609">MGRRKNRKNKGVDRVILFIILAIAAIGYYFINNDNNFITIFKEGDLNHENYQEAEVEVELVSDNSKEKDQLLEFYTDIPSIDVEVINPEFWIGRVKDADEILMNSDEILEFNKRNIEVLGVLKDIANHEDYISKDELKELLQSISKIPATTMYNKEGKTLTAEDYNLLMHNTNIESINDINEVLYGLVCRRTAMRTFPNEKPVYNKPGDIEFDRFMETAVYPAEAVTILLESVDGEWLLAQTYNYLGWLPKKDVAIGLKDEVLNYVNKAPYIVVTARQMEILVEEEVVYVDMGVRIPLQNNNDVNSYKVIFPARSQEGKLYFTYADLSKNSEASMGFLPYNRANIIKQAFKFQGENYGWGGMNNARDCSAFIMDIYRTFGIKLPRNSSEQGRLSQGITYNVTTQNIDERKAFIQNINPATPIYMSGHVMLYLGEYKEENYIIHSFSGFYKEDKDNTLKYQKVMRTLVTPLSIRLANGKTFLEALYCGKEFL</sequence>
<dbReference type="RefSeq" id="WP_091539524.1">
    <property type="nucleotide sequence ID" value="NZ_FMUS01000002.1"/>
</dbReference>
<dbReference type="EMBL" id="FMUS01000002">
    <property type="protein sequence ID" value="SCX91422.1"/>
    <property type="molecule type" value="Genomic_DNA"/>
</dbReference>
<dbReference type="Pfam" id="PF00877">
    <property type="entry name" value="NLPC_P60"/>
    <property type="match status" value="1"/>
</dbReference>
<dbReference type="Gene3D" id="3.90.1720.10">
    <property type="entry name" value="endopeptidase domain like (from Nostoc punctiforme)"/>
    <property type="match status" value="1"/>
</dbReference>
<keyword evidence="3" id="KW-0378">Hydrolase</keyword>
<dbReference type="InterPro" id="IPR027017">
    <property type="entry name" value="P60_peptidase_YkfC"/>
</dbReference>
<keyword evidence="9" id="KW-1185">Reference proteome</keyword>
<keyword evidence="5" id="KW-1133">Transmembrane helix</keyword>
<keyword evidence="5" id="KW-0812">Transmembrane</keyword>
<dbReference type="Proteomes" id="UP000198636">
    <property type="component" value="Unassembled WGS sequence"/>
</dbReference>
<dbReference type="InterPro" id="IPR039439">
    <property type="entry name" value="SH3b1_dom"/>
</dbReference>
<evidence type="ECO:0000256" key="2">
    <source>
        <dbReference type="ARBA" id="ARBA00022670"/>
    </source>
</evidence>
<dbReference type="GO" id="GO:0008234">
    <property type="term" value="F:cysteine-type peptidase activity"/>
    <property type="evidence" value="ECO:0007669"/>
    <property type="project" value="UniProtKB-KW"/>
</dbReference>
<dbReference type="SUPFAM" id="SSF54001">
    <property type="entry name" value="Cysteine proteinases"/>
    <property type="match status" value="1"/>
</dbReference>
<organism evidence="8 9">
    <name type="scientific">Alkaliphilus peptidifermentans DSM 18978</name>
    <dbReference type="NCBI Taxonomy" id="1120976"/>
    <lineage>
        <taxon>Bacteria</taxon>
        <taxon>Bacillati</taxon>
        <taxon>Bacillota</taxon>
        <taxon>Clostridia</taxon>
        <taxon>Peptostreptococcales</taxon>
        <taxon>Natronincolaceae</taxon>
        <taxon>Alkaliphilus</taxon>
    </lineage>
</organism>
<evidence type="ECO:0000256" key="3">
    <source>
        <dbReference type="ARBA" id="ARBA00022801"/>
    </source>
</evidence>
<comment type="similarity">
    <text evidence="1">Belongs to the peptidase C40 family.</text>
</comment>